<dbReference type="RefSeq" id="WP_207829698.1">
    <property type="nucleotide sequence ID" value="NZ_CP088282.1"/>
</dbReference>
<name>A0ABS3M925_9BRAD</name>
<reference evidence="1" key="1">
    <citation type="journal article" date="2021" name="Int. J. Syst. Evol. Microbiol.">
        <title>Bradyrhizobium septentrionale sp. nov. (sv. septentrionale) and Bradyrhizobium quebecense sp. nov. (sv. septentrionale) associated with legumes native to Canada possess rearranged symbiosis genes and numerous insertion sequences.</title>
        <authorList>
            <person name="Bromfield E.S.P."/>
            <person name="Cloutier S."/>
        </authorList>
    </citation>
    <scope>NUCLEOTIDE SEQUENCE</scope>
    <source>
        <strain evidence="1">12S5</strain>
    </source>
</reference>
<keyword evidence="2" id="KW-1185">Reference proteome</keyword>
<organism evidence="1 2">
    <name type="scientific">Bradyrhizobium quebecense</name>
    <dbReference type="NCBI Taxonomy" id="2748629"/>
    <lineage>
        <taxon>Bacteria</taxon>
        <taxon>Pseudomonadati</taxon>
        <taxon>Pseudomonadota</taxon>
        <taxon>Alphaproteobacteria</taxon>
        <taxon>Hyphomicrobiales</taxon>
        <taxon>Nitrobacteraceae</taxon>
        <taxon>Bradyrhizobium</taxon>
    </lineage>
</organism>
<dbReference type="Proteomes" id="UP000692816">
    <property type="component" value="Unassembled WGS sequence"/>
</dbReference>
<evidence type="ECO:0000313" key="2">
    <source>
        <dbReference type="Proteomes" id="UP000692816"/>
    </source>
</evidence>
<proteinExistence type="predicted"/>
<accession>A0ABS3M925</accession>
<dbReference type="EMBL" id="JAGEPA010000001">
    <property type="protein sequence ID" value="MBO1427918.1"/>
    <property type="molecule type" value="Genomic_DNA"/>
</dbReference>
<protein>
    <submittedName>
        <fullName evidence="1">Uncharacterized protein</fullName>
    </submittedName>
</protein>
<evidence type="ECO:0000313" key="1">
    <source>
        <dbReference type="EMBL" id="MBO1427918.1"/>
    </source>
</evidence>
<gene>
    <name evidence="1" type="ORF">J4P68_00510</name>
</gene>
<sequence>MAPQLSQEKYTEIWGKLIIWLRCSLSGAKAQPAFSSPIEATGRAAMWEAYADPAGSDRATIKGDAVDIWSEHRRMVQGRDHR</sequence>
<comment type="caution">
    <text evidence="1">The sequence shown here is derived from an EMBL/GenBank/DDBJ whole genome shotgun (WGS) entry which is preliminary data.</text>
</comment>